<feature type="binding site" evidence="2">
    <location>
        <position position="118"/>
    </location>
    <ligand>
        <name>substrate</name>
    </ligand>
</feature>
<proteinExistence type="predicted"/>
<dbReference type="Proteomes" id="UP000065807">
    <property type="component" value="Chromosome"/>
</dbReference>
<protein>
    <submittedName>
        <fullName evidence="4">Thioesterase</fullName>
    </submittedName>
</protein>
<dbReference type="EMBL" id="AP014924">
    <property type="protein sequence ID" value="BAS26161.1"/>
    <property type="molecule type" value="Genomic_DNA"/>
</dbReference>
<dbReference type="InterPro" id="IPR029069">
    <property type="entry name" value="HotDog_dom_sf"/>
</dbReference>
<dbReference type="InterPro" id="IPR054485">
    <property type="entry name" value="FlK-like_dom"/>
</dbReference>
<dbReference type="PANTHER" id="PTHR36934:SF1">
    <property type="entry name" value="THIOESTERASE DOMAIN-CONTAINING PROTEIN"/>
    <property type="match status" value="1"/>
</dbReference>
<dbReference type="OrthoDB" id="6902891at2"/>
<accession>A0A0K2SGD7</accession>
<organism evidence="4 5">
    <name type="scientific">Limnochorda pilosa</name>
    <dbReference type="NCBI Taxonomy" id="1555112"/>
    <lineage>
        <taxon>Bacteria</taxon>
        <taxon>Bacillati</taxon>
        <taxon>Bacillota</taxon>
        <taxon>Limnochordia</taxon>
        <taxon>Limnochordales</taxon>
        <taxon>Limnochordaceae</taxon>
        <taxon>Limnochorda</taxon>
    </lineage>
</organism>
<name>A0A0K2SGD7_LIMPI</name>
<feature type="binding site" evidence="2">
    <location>
        <position position="67"/>
    </location>
    <ligand>
        <name>substrate</name>
    </ligand>
</feature>
<evidence type="ECO:0000256" key="2">
    <source>
        <dbReference type="PIRSR" id="PIRSR014972-2"/>
    </source>
</evidence>
<reference evidence="5" key="1">
    <citation type="submission" date="2015-07" db="EMBL/GenBank/DDBJ databases">
        <title>Complete genome sequence and phylogenetic analysis of Limnochorda pilosa.</title>
        <authorList>
            <person name="Watanabe M."/>
            <person name="Kojima H."/>
            <person name="Fukui M."/>
        </authorList>
    </citation>
    <scope>NUCLEOTIDE SEQUENCE [LARGE SCALE GENOMIC DNA]</scope>
    <source>
        <strain evidence="5">HC45</strain>
    </source>
</reference>
<feature type="domain" description="Fluoroacetyl-CoA-specific thioesterase-like" evidence="3">
    <location>
        <begin position="21"/>
        <end position="124"/>
    </location>
</feature>
<dbReference type="KEGG" id="lpil:LIP_0304"/>
<dbReference type="AlphaFoldDB" id="A0A0K2SGD7"/>
<dbReference type="SUPFAM" id="SSF54637">
    <property type="entry name" value="Thioesterase/thiol ester dehydrase-isomerase"/>
    <property type="match status" value="1"/>
</dbReference>
<dbReference type="PANTHER" id="PTHR36934">
    <property type="entry name" value="BLR0278 PROTEIN"/>
    <property type="match status" value="1"/>
</dbReference>
<feature type="active site" evidence="1">
    <location>
        <position position="74"/>
    </location>
</feature>
<reference evidence="5" key="2">
    <citation type="journal article" date="2016" name="Int. J. Syst. Evol. Microbiol.">
        <title>Complete genome sequence and cell structure of Limnochorda pilosa, a Gram-negative spore-former within the phylum Firmicutes.</title>
        <authorList>
            <person name="Watanabe M."/>
            <person name="Kojima H."/>
            <person name="Fukui M."/>
        </authorList>
    </citation>
    <scope>NUCLEOTIDE SEQUENCE [LARGE SCALE GENOMIC DNA]</scope>
    <source>
        <strain evidence="5">HC45</strain>
    </source>
</reference>
<dbReference type="CDD" id="cd03440">
    <property type="entry name" value="hot_dog"/>
    <property type="match status" value="1"/>
</dbReference>
<dbReference type="Gene3D" id="3.10.129.10">
    <property type="entry name" value="Hotdog Thioesterase"/>
    <property type="match status" value="1"/>
</dbReference>
<gene>
    <name evidence="4" type="ORF">LIP_0304</name>
</gene>
<keyword evidence="5" id="KW-1185">Reference proteome</keyword>
<dbReference type="Pfam" id="PF22636">
    <property type="entry name" value="FlK"/>
    <property type="match status" value="1"/>
</dbReference>
<evidence type="ECO:0000256" key="1">
    <source>
        <dbReference type="PIRSR" id="PIRSR014972-1"/>
    </source>
</evidence>
<feature type="active site" evidence="1">
    <location>
        <position position="40"/>
    </location>
</feature>
<feature type="binding site" evidence="2">
    <location>
        <position position="67"/>
    </location>
    <ligand>
        <name>CoA</name>
        <dbReference type="ChEBI" id="CHEBI:57287"/>
    </ligand>
</feature>
<evidence type="ECO:0000313" key="5">
    <source>
        <dbReference type="Proteomes" id="UP000065807"/>
    </source>
</evidence>
<sequence>MSHDGTGPIEAGLTAETAFTVSEADTAAAAGSGLVAGLATPTLLAWMEQVAFEVTRPHLPRGHTTVGTRVNLEHLAGTPTGMRVRVRAELVAVDGRRLRFRAEAWDEVELVGRAEHERFIVDEERFARGLERKRAATTTS</sequence>
<feature type="active site" evidence="1">
    <location>
        <position position="48"/>
    </location>
</feature>
<dbReference type="InterPro" id="IPR025540">
    <property type="entry name" value="FlK"/>
</dbReference>
<dbReference type="PIRSF" id="PIRSF014972">
    <property type="entry name" value="FlK"/>
    <property type="match status" value="1"/>
</dbReference>
<evidence type="ECO:0000313" key="4">
    <source>
        <dbReference type="EMBL" id="BAS26161.1"/>
    </source>
</evidence>
<evidence type="ECO:0000259" key="3">
    <source>
        <dbReference type="Pfam" id="PF22636"/>
    </source>
</evidence>